<feature type="transmembrane region" description="Helical" evidence="1">
    <location>
        <begin position="55"/>
        <end position="77"/>
    </location>
</feature>
<name>X6M5I5_RETFI</name>
<comment type="caution">
    <text evidence="2">The sequence shown here is derived from an EMBL/GenBank/DDBJ whole genome shotgun (WGS) entry which is preliminary data.</text>
</comment>
<evidence type="ECO:0000256" key="1">
    <source>
        <dbReference type="SAM" id="Phobius"/>
    </source>
</evidence>
<organism evidence="2 3">
    <name type="scientific">Reticulomyxa filosa</name>
    <dbReference type="NCBI Taxonomy" id="46433"/>
    <lineage>
        <taxon>Eukaryota</taxon>
        <taxon>Sar</taxon>
        <taxon>Rhizaria</taxon>
        <taxon>Retaria</taxon>
        <taxon>Foraminifera</taxon>
        <taxon>Monothalamids</taxon>
        <taxon>Reticulomyxidae</taxon>
        <taxon>Reticulomyxa</taxon>
    </lineage>
</organism>
<accession>X6M5I5</accession>
<evidence type="ECO:0000313" key="3">
    <source>
        <dbReference type="Proteomes" id="UP000023152"/>
    </source>
</evidence>
<keyword evidence="1" id="KW-0472">Membrane</keyword>
<evidence type="ECO:0000313" key="2">
    <source>
        <dbReference type="EMBL" id="ETO09253.1"/>
    </source>
</evidence>
<keyword evidence="1" id="KW-0812">Transmembrane</keyword>
<dbReference type="Proteomes" id="UP000023152">
    <property type="component" value="Unassembled WGS sequence"/>
</dbReference>
<sequence>MRGSLVDISNTYQNFHLPDEKCITVNKAEKFNITPMQSQVIQSQNSFGPHKHSTFLFVCFCFCFFFANLIVVCLSVFPENSTYTLVFLFVTVNKNFETPAFVLYPHPTQTHLGNSFEKLNCENCLQLLNQANRTNDVIMLYDCCEYVLKNLSEVSFEHWTHLQWQDFKCLLLFGLNHSADTVYFGGELIVIYLKSLTMVNKSTAMLK</sequence>
<dbReference type="CDD" id="cd14733">
    <property type="entry name" value="BACK"/>
    <property type="match status" value="1"/>
</dbReference>
<keyword evidence="3" id="KW-1185">Reference proteome</keyword>
<reference evidence="2 3" key="1">
    <citation type="journal article" date="2013" name="Curr. Biol.">
        <title>The Genome of the Foraminiferan Reticulomyxa filosa.</title>
        <authorList>
            <person name="Glockner G."/>
            <person name="Hulsmann N."/>
            <person name="Schleicher M."/>
            <person name="Noegel A.A."/>
            <person name="Eichinger L."/>
            <person name="Gallinger C."/>
            <person name="Pawlowski J."/>
            <person name="Sierra R."/>
            <person name="Euteneuer U."/>
            <person name="Pillet L."/>
            <person name="Moustafa A."/>
            <person name="Platzer M."/>
            <person name="Groth M."/>
            <person name="Szafranski K."/>
            <person name="Schliwa M."/>
        </authorList>
    </citation>
    <scope>NUCLEOTIDE SEQUENCE [LARGE SCALE GENOMIC DNA]</scope>
</reference>
<dbReference type="AlphaFoldDB" id="X6M5I5"/>
<gene>
    <name evidence="2" type="ORF">RFI_28135</name>
</gene>
<keyword evidence="1" id="KW-1133">Transmembrane helix</keyword>
<proteinExistence type="predicted"/>
<dbReference type="EMBL" id="ASPP01024201">
    <property type="protein sequence ID" value="ETO09253.1"/>
    <property type="molecule type" value="Genomic_DNA"/>
</dbReference>
<protein>
    <submittedName>
        <fullName evidence="2">Uncharacterized protein</fullName>
    </submittedName>
</protein>